<name>A0A183AL54_9TREM</name>
<feature type="compositionally biased region" description="Basic and acidic residues" evidence="1">
    <location>
        <begin position="720"/>
        <end position="737"/>
    </location>
</feature>
<dbReference type="AlphaFoldDB" id="A0A183AL54"/>
<dbReference type="SUPFAM" id="SSF49899">
    <property type="entry name" value="Concanavalin A-like lectins/glucanases"/>
    <property type="match status" value="1"/>
</dbReference>
<feature type="region of interest" description="Disordered" evidence="1">
    <location>
        <begin position="715"/>
        <end position="757"/>
    </location>
</feature>
<proteinExistence type="predicted"/>
<keyword evidence="2" id="KW-0472">Membrane</keyword>
<dbReference type="WBParaSite" id="ECPE_0000770501-mRNA-1">
    <property type="protein sequence ID" value="ECPE_0000770501-mRNA-1"/>
    <property type="gene ID" value="ECPE_0000770501"/>
</dbReference>
<feature type="transmembrane region" description="Helical" evidence="2">
    <location>
        <begin position="579"/>
        <end position="601"/>
    </location>
</feature>
<dbReference type="GO" id="GO:0051965">
    <property type="term" value="P:positive regulation of synapse assembly"/>
    <property type="evidence" value="ECO:0007669"/>
    <property type="project" value="TreeGrafter"/>
</dbReference>
<dbReference type="InterPro" id="IPR013320">
    <property type="entry name" value="ConA-like_dom_sf"/>
</dbReference>
<protein>
    <submittedName>
        <fullName evidence="3">CST complex subunit CTC1</fullName>
    </submittedName>
</protein>
<sequence length="757" mass="85194">LLPPKQETPVAFSGSNQSDVPADRLLVKRHRLDNVPFTLTFWMRHGPHSPPAHPVTQDEANGREHIVCISDEEEKNRHHFAVYVHNCKLTMLLRREPVNSRNHERVRLYPSQWRFSVDDVCDNLWHHYALSFRPPPAEVVQGSVDETSDWTVETQVKLLIDGDPVPFDANLVQITEDVPMHELRHHSTRTRLTVGACWHSRIARHVQHFTGELAAMMLSIGAEMPNEQVQCLANCYPRLHVTGPLNNAQLPDLPPLHQSRLDNLIVQANHLTDLTDLMQHVIFFNPRIKRLPTQRPEPVAIRLSTSVKYPSECQAADIPVSTIHLVRLPLTKTVESSIWAPPQTSRSDQRLGDLKSTGQLVSSTGRVVPMHSLILRTSQSLSEPLTISSSALIQGVWLFPSVELSWLSLAKPNNAEMVEMNDAVSHCDVDLCPAESIDKEPLEFARQETITVGTDFLAPGIRIEQSTNGMRFRGPVRADEITQTLQHLKWFNLEHEPPEKRCFRLICVAQADTHSGPQLLVQSNILKVVGSQKVDEPAVLLKRDPLLMPVKTSADDSVPQLSEPNMNDPSWTKSMHVTYTLMGCAIAIVLISIAVGMTYFFRARRANGPTVPNAKKNHRWEPVPTLKGPVSFQVPSTIPARSSIIGERSVGPRNATLEVIINPTTHRKEFEEMEKKFCFYDRKMYDEDDEDALDPDNPAFQDTIYDSEQARVYRSYEAGDDPHEDVSDFDVTSDREAQTGTPTTDTVPDSTNKSPVA</sequence>
<dbReference type="PANTHER" id="PTHR14139:SF2">
    <property type="entry name" value="CALSYNTENIN-1"/>
    <property type="match status" value="1"/>
</dbReference>
<keyword evidence="2" id="KW-0812">Transmembrane</keyword>
<feature type="compositionally biased region" description="Polar residues" evidence="1">
    <location>
        <begin position="738"/>
        <end position="757"/>
    </location>
</feature>
<organism evidence="3">
    <name type="scientific">Echinostoma caproni</name>
    <dbReference type="NCBI Taxonomy" id="27848"/>
    <lineage>
        <taxon>Eukaryota</taxon>
        <taxon>Metazoa</taxon>
        <taxon>Spiralia</taxon>
        <taxon>Lophotrochozoa</taxon>
        <taxon>Platyhelminthes</taxon>
        <taxon>Trematoda</taxon>
        <taxon>Digenea</taxon>
        <taxon>Plagiorchiida</taxon>
        <taxon>Echinostomata</taxon>
        <taxon>Echinostomatoidea</taxon>
        <taxon>Echinostomatidae</taxon>
        <taxon>Echinostoma</taxon>
    </lineage>
</organism>
<keyword evidence="2" id="KW-1133">Transmembrane helix</keyword>
<reference evidence="3" key="1">
    <citation type="submission" date="2016-06" db="UniProtKB">
        <authorList>
            <consortium name="WormBaseParasite"/>
        </authorList>
    </citation>
    <scope>IDENTIFICATION</scope>
</reference>
<evidence type="ECO:0000256" key="1">
    <source>
        <dbReference type="SAM" id="MobiDB-lite"/>
    </source>
</evidence>
<feature type="region of interest" description="Disordered" evidence="1">
    <location>
        <begin position="689"/>
        <end position="708"/>
    </location>
</feature>
<accession>A0A183AL54</accession>
<dbReference type="GO" id="GO:0009986">
    <property type="term" value="C:cell surface"/>
    <property type="evidence" value="ECO:0007669"/>
    <property type="project" value="TreeGrafter"/>
</dbReference>
<evidence type="ECO:0000256" key="2">
    <source>
        <dbReference type="SAM" id="Phobius"/>
    </source>
</evidence>
<dbReference type="GO" id="GO:0050806">
    <property type="term" value="P:positive regulation of synaptic transmission"/>
    <property type="evidence" value="ECO:0007669"/>
    <property type="project" value="TreeGrafter"/>
</dbReference>
<dbReference type="PANTHER" id="PTHR14139">
    <property type="entry name" value="CALSYNTENIN"/>
    <property type="match status" value="1"/>
</dbReference>
<dbReference type="GO" id="GO:0045211">
    <property type="term" value="C:postsynaptic membrane"/>
    <property type="evidence" value="ECO:0007669"/>
    <property type="project" value="TreeGrafter"/>
</dbReference>
<evidence type="ECO:0000313" key="3">
    <source>
        <dbReference type="WBParaSite" id="ECPE_0000770501-mRNA-1"/>
    </source>
</evidence>